<name>A0AA41SJK4_PAPNU</name>
<organism evidence="9 10">
    <name type="scientific">Papaver nudicaule</name>
    <name type="common">Iceland poppy</name>
    <dbReference type="NCBI Taxonomy" id="74823"/>
    <lineage>
        <taxon>Eukaryota</taxon>
        <taxon>Viridiplantae</taxon>
        <taxon>Streptophyta</taxon>
        <taxon>Embryophyta</taxon>
        <taxon>Tracheophyta</taxon>
        <taxon>Spermatophyta</taxon>
        <taxon>Magnoliopsida</taxon>
        <taxon>Ranunculales</taxon>
        <taxon>Papaveraceae</taxon>
        <taxon>Papaveroideae</taxon>
        <taxon>Papaver</taxon>
    </lineage>
</organism>
<keyword evidence="7" id="KW-0611">Plant defense</keyword>
<comment type="similarity">
    <text evidence="2">Belongs to the DEFL family.</text>
</comment>
<evidence type="ECO:0000256" key="4">
    <source>
        <dbReference type="ARBA" id="ARBA00022529"/>
    </source>
</evidence>
<comment type="subcellular location">
    <subcellularLocation>
        <location evidence="1">Secreted</location>
    </subcellularLocation>
</comment>
<dbReference type="GO" id="GO:0031640">
    <property type="term" value="P:killing of cells of another organism"/>
    <property type="evidence" value="ECO:0007669"/>
    <property type="project" value="UniProtKB-KW"/>
</dbReference>
<keyword evidence="10" id="KW-1185">Reference proteome</keyword>
<keyword evidence="3" id="KW-0964">Secreted</keyword>
<evidence type="ECO:0000256" key="3">
    <source>
        <dbReference type="ARBA" id="ARBA00022525"/>
    </source>
</evidence>
<accession>A0AA41SJK4</accession>
<protein>
    <submittedName>
        <fullName evidence="9">Uncharacterized protein</fullName>
    </submittedName>
</protein>
<dbReference type="InterPro" id="IPR022618">
    <property type="entry name" value="Defensin-like_20-28"/>
</dbReference>
<sequence>MFIVVFSDISSFMVADAQTIKCCDDNRIGSCLTGSRSDNARCNSLCGHCSSGKGGHCKLLKNGKHVCHCMC</sequence>
<dbReference type="EMBL" id="JAJJMA010170192">
    <property type="protein sequence ID" value="MCL7036641.1"/>
    <property type="molecule type" value="Genomic_DNA"/>
</dbReference>
<evidence type="ECO:0000256" key="6">
    <source>
        <dbReference type="ARBA" id="ARBA00022729"/>
    </source>
</evidence>
<dbReference type="GO" id="GO:0050832">
    <property type="term" value="P:defense response to fungus"/>
    <property type="evidence" value="ECO:0007669"/>
    <property type="project" value="UniProtKB-KW"/>
</dbReference>
<dbReference type="Proteomes" id="UP001177140">
    <property type="component" value="Unassembled WGS sequence"/>
</dbReference>
<reference evidence="9" key="1">
    <citation type="submission" date="2022-03" db="EMBL/GenBank/DDBJ databases">
        <title>A functionally conserved STORR gene fusion in Papaver species that diverged 16.8 million years ago.</title>
        <authorList>
            <person name="Catania T."/>
        </authorList>
    </citation>
    <scope>NUCLEOTIDE SEQUENCE</scope>
    <source>
        <strain evidence="9">S-191538</strain>
    </source>
</reference>
<comment type="caution">
    <text evidence="9">The sequence shown here is derived from an EMBL/GenBank/DDBJ whole genome shotgun (WGS) entry which is preliminary data.</text>
</comment>
<proteinExistence type="inferred from homology"/>
<evidence type="ECO:0000256" key="7">
    <source>
        <dbReference type="ARBA" id="ARBA00022821"/>
    </source>
</evidence>
<dbReference type="AlphaFoldDB" id="A0AA41SJK4"/>
<evidence type="ECO:0000313" key="10">
    <source>
        <dbReference type="Proteomes" id="UP001177140"/>
    </source>
</evidence>
<keyword evidence="6 8" id="KW-0732">Signal</keyword>
<evidence type="ECO:0000256" key="1">
    <source>
        <dbReference type="ARBA" id="ARBA00004613"/>
    </source>
</evidence>
<evidence type="ECO:0000256" key="2">
    <source>
        <dbReference type="ARBA" id="ARBA00006722"/>
    </source>
</evidence>
<evidence type="ECO:0000256" key="8">
    <source>
        <dbReference type="SAM" id="SignalP"/>
    </source>
</evidence>
<keyword evidence="4" id="KW-0929">Antimicrobial</keyword>
<feature type="chain" id="PRO_5041417919" evidence="8">
    <location>
        <begin position="18"/>
        <end position="71"/>
    </location>
</feature>
<gene>
    <name evidence="9" type="ORF">MKW94_000494</name>
</gene>
<evidence type="ECO:0000313" key="9">
    <source>
        <dbReference type="EMBL" id="MCL7036641.1"/>
    </source>
</evidence>
<dbReference type="GO" id="GO:0005576">
    <property type="term" value="C:extracellular region"/>
    <property type="evidence" value="ECO:0007669"/>
    <property type="project" value="UniProtKB-SubCell"/>
</dbReference>
<feature type="signal peptide" evidence="8">
    <location>
        <begin position="1"/>
        <end position="17"/>
    </location>
</feature>
<dbReference type="Pfam" id="PF10868">
    <property type="entry name" value="Defensin_like"/>
    <property type="match status" value="1"/>
</dbReference>
<evidence type="ECO:0000256" key="5">
    <source>
        <dbReference type="ARBA" id="ARBA00022577"/>
    </source>
</evidence>
<keyword evidence="5" id="KW-0295">Fungicide</keyword>